<keyword evidence="3 10" id="KW-0378">Hydrolase</keyword>
<keyword evidence="4 10" id="KW-0347">Helicase</keyword>
<dbReference type="InterPro" id="IPR001650">
    <property type="entry name" value="Helicase_C-like"/>
</dbReference>
<accession>A0A654LVI2</accession>
<feature type="domain" description="Helicase ATP-binding" evidence="11">
    <location>
        <begin position="31"/>
        <end position="202"/>
    </location>
</feature>
<dbReference type="KEGG" id="taa:NMY3_00600"/>
<dbReference type="SUPFAM" id="SSF52540">
    <property type="entry name" value="P-loop containing nucleoside triphosphate hydrolases"/>
    <property type="match status" value="1"/>
</dbReference>
<dbReference type="GO" id="GO:0003677">
    <property type="term" value="F:DNA binding"/>
    <property type="evidence" value="ECO:0007669"/>
    <property type="project" value="UniProtKB-UniRule"/>
</dbReference>
<dbReference type="EMBL" id="CP012850">
    <property type="protein sequence ID" value="ALI34810.1"/>
    <property type="molecule type" value="Genomic_DNA"/>
</dbReference>
<organism evidence="13 14">
    <name type="scientific">Candidatus Nitrosocosmicus oleophilus</name>
    <dbReference type="NCBI Taxonomy" id="1353260"/>
    <lineage>
        <taxon>Archaea</taxon>
        <taxon>Nitrososphaerota</taxon>
        <taxon>Nitrososphaeria</taxon>
        <taxon>Nitrososphaerales</taxon>
        <taxon>Nitrososphaeraceae</taxon>
        <taxon>Candidatus Nitrosocosmicus</taxon>
    </lineage>
</organism>
<dbReference type="Gene3D" id="1.10.150.20">
    <property type="entry name" value="5' to 3' exonuclease, C-terminal subdomain"/>
    <property type="match status" value="1"/>
</dbReference>
<dbReference type="GO" id="GO:0016818">
    <property type="term" value="F:hydrolase activity, acting on acid anhydrides, in phosphorus-containing anhydrides"/>
    <property type="evidence" value="ECO:0007669"/>
    <property type="project" value="UniProtKB-UniRule"/>
</dbReference>
<dbReference type="SMART" id="SM00487">
    <property type="entry name" value="DEXDc"/>
    <property type="match status" value="1"/>
</dbReference>
<dbReference type="SUPFAM" id="SSF158702">
    <property type="entry name" value="Sec63 N-terminal domain-like"/>
    <property type="match status" value="1"/>
</dbReference>
<evidence type="ECO:0000256" key="5">
    <source>
        <dbReference type="ARBA" id="ARBA00022840"/>
    </source>
</evidence>
<dbReference type="SMART" id="SM00490">
    <property type="entry name" value="HELICc"/>
    <property type="match status" value="1"/>
</dbReference>
<keyword evidence="8 10" id="KW-0413">Isomerase</keyword>
<keyword evidence="6 10" id="KW-0238">DNA-binding</keyword>
<keyword evidence="2 10" id="KW-0227">DNA damage</keyword>
<dbReference type="Gene3D" id="3.40.50.300">
    <property type="entry name" value="P-loop containing nucleotide triphosphate hydrolases"/>
    <property type="match status" value="2"/>
</dbReference>
<evidence type="ECO:0000256" key="7">
    <source>
        <dbReference type="ARBA" id="ARBA00023204"/>
    </source>
</evidence>
<dbReference type="GO" id="GO:0005524">
    <property type="term" value="F:ATP binding"/>
    <property type="evidence" value="ECO:0007669"/>
    <property type="project" value="UniProtKB-UniRule"/>
</dbReference>
<sequence length="713" mass="79881">MQLKLDDDRISSYLSFLGYTSLYPPQQLAIEKGLLEDSNILITTPTASGKTLIAILAAIKSLEKNKKVVYLTPLRALAYEKYLEFTSIDKSGIFSRKIRIKISTGDFNTSNADLSSADIIIMTNEKIDSILRHNASWLSNVGLFISDEIHLIGDQDRGPVLEMVLTKIKKYYSSSQILGLSATITNASEIAGWLGSRLIESTWRPTKLIEGVYSDGVIYSNDDSRIKVSESGKDTTSMAIDLIMNSLNSNGQNLIFVETRKRAVSLAKKVSEVVSKTLSPEEKKNTLKVSKQILEEGDDTDLTKNLSNLISTGIGFHHAGLSLSSRGVVEEAFKNGIIKSLFATPTLAAGVNLPARRVIITNVTRYDFVYGASVPISVLEYKQLCGRAGRPQYDAYGESIIISDSRTSYEDLYDHYILGIPEPLNSNLGNIIAIKIHLLGVIASFNGISLDDIYDLFSKTFYSFQDSNNTSLFDKIDSSLDYFLEEDLIRLQNNMYNVTGFGKLVSNLYLNPETAVAFRNTINDIKPKSVKINNVFGFLHMITTCPDFYPKLSFRKQDIEEFSYLFYNNYDDFFSDVDIMDCSRSLWTLYEWINESTEKRMNERIGVEPGDIHRIVEVSNWLVSSIFEICKLLNRNDLLPVLFSLESRIKHGVKAELVPLVQIKDIGRARARSLHGAGINVPNDLLLISESKLSMIPKIGPKLAKKLKKKYSS</sequence>
<dbReference type="HAMAP" id="MF_00442">
    <property type="entry name" value="Helicase_Hel308"/>
    <property type="match status" value="1"/>
</dbReference>
<evidence type="ECO:0000256" key="4">
    <source>
        <dbReference type="ARBA" id="ARBA00022806"/>
    </source>
</evidence>
<protein>
    <recommendedName>
        <fullName evidence="10">ATP-dependent DNA helicase Hel308</fullName>
        <ecNumber evidence="10">5.6.2.4</ecNumber>
    </recommendedName>
    <alternativeName>
        <fullName evidence="10">DNA 3'-5' helicase Hel308</fullName>
    </alternativeName>
</protein>
<dbReference type="RefSeq" id="WP_196817403.1">
    <property type="nucleotide sequence ID" value="NZ_CP012850.1"/>
</dbReference>
<dbReference type="InterPro" id="IPR027417">
    <property type="entry name" value="P-loop_NTPase"/>
</dbReference>
<dbReference type="Gene3D" id="1.10.3380.30">
    <property type="match status" value="1"/>
</dbReference>
<dbReference type="InterPro" id="IPR014001">
    <property type="entry name" value="Helicase_ATP-bd"/>
</dbReference>
<comment type="catalytic activity">
    <reaction evidence="10">
        <text>ATP + H2O = ADP + phosphate + H(+)</text>
        <dbReference type="Rhea" id="RHEA:13065"/>
        <dbReference type="ChEBI" id="CHEBI:15377"/>
        <dbReference type="ChEBI" id="CHEBI:15378"/>
        <dbReference type="ChEBI" id="CHEBI:30616"/>
        <dbReference type="ChEBI" id="CHEBI:43474"/>
        <dbReference type="ChEBI" id="CHEBI:456216"/>
        <dbReference type="EC" id="5.6.2.4"/>
    </reaction>
</comment>
<dbReference type="Pfam" id="PF00270">
    <property type="entry name" value="DEAD"/>
    <property type="match status" value="1"/>
</dbReference>
<dbReference type="InterPro" id="IPR048772">
    <property type="entry name" value="Hel308-like_dom4"/>
</dbReference>
<evidence type="ECO:0000313" key="14">
    <source>
        <dbReference type="Proteomes" id="UP000058925"/>
    </source>
</evidence>
<dbReference type="InterPro" id="IPR050474">
    <property type="entry name" value="Hel308_SKI2-like"/>
</dbReference>
<dbReference type="GeneID" id="60420756"/>
<dbReference type="InterPro" id="IPR011545">
    <property type="entry name" value="DEAD/DEAH_box_helicase_dom"/>
</dbReference>
<evidence type="ECO:0000256" key="6">
    <source>
        <dbReference type="ARBA" id="ARBA00023125"/>
    </source>
</evidence>
<evidence type="ECO:0000313" key="13">
    <source>
        <dbReference type="EMBL" id="ALI34810.1"/>
    </source>
</evidence>
<keyword evidence="7 10" id="KW-0234">DNA repair</keyword>
<evidence type="ECO:0000256" key="9">
    <source>
        <dbReference type="ARBA" id="ARBA00034617"/>
    </source>
</evidence>
<dbReference type="InterPro" id="IPR036390">
    <property type="entry name" value="WH_DNA-bd_sf"/>
</dbReference>
<evidence type="ECO:0000256" key="8">
    <source>
        <dbReference type="ARBA" id="ARBA00023235"/>
    </source>
</evidence>
<evidence type="ECO:0000256" key="3">
    <source>
        <dbReference type="ARBA" id="ARBA00022801"/>
    </source>
</evidence>
<dbReference type="PROSITE" id="PS51192">
    <property type="entry name" value="HELICASE_ATP_BIND_1"/>
    <property type="match status" value="1"/>
</dbReference>
<dbReference type="PROSITE" id="PS51194">
    <property type="entry name" value="HELICASE_CTER"/>
    <property type="match status" value="1"/>
</dbReference>
<keyword evidence="1 10" id="KW-0547">Nucleotide-binding</keyword>
<proteinExistence type="inferred from homology"/>
<evidence type="ECO:0000256" key="1">
    <source>
        <dbReference type="ARBA" id="ARBA00022741"/>
    </source>
</evidence>
<comment type="function">
    <text evidence="10">DNA-dependent ATPase and 3'-5' DNA helicase that may be involved in repair of stalled replication forks.</text>
</comment>
<dbReference type="SUPFAM" id="SSF46785">
    <property type="entry name" value="Winged helix' DNA-binding domain"/>
    <property type="match status" value="1"/>
</dbReference>
<comment type="subunit">
    <text evidence="10">Monomer.</text>
</comment>
<feature type="binding site" evidence="10">
    <location>
        <position position="26"/>
    </location>
    <ligand>
        <name>ATP</name>
        <dbReference type="ChEBI" id="CHEBI:30616"/>
    </ligand>
</feature>
<feature type="domain" description="Helicase C-terminal" evidence="12">
    <location>
        <begin position="239"/>
        <end position="440"/>
    </location>
</feature>
<keyword evidence="14" id="KW-1185">Reference proteome</keyword>
<dbReference type="PANTHER" id="PTHR47961">
    <property type="entry name" value="DNA POLYMERASE THETA, PUTATIVE (AFU_ORTHOLOGUE AFUA_1G05260)-RELATED"/>
    <property type="match status" value="1"/>
</dbReference>
<evidence type="ECO:0000259" key="12">
    <source>
        <dbReference type="PROSITE" id="PS51194"/>
    </source>
</evidence>
<dbReference type="PANTHER" id="PTHR47961:SF10">
    <property type="entry name" value="ATP-DEPENDENT DNA HELICASE HEL308"/>
    <property type="match status" value="1"/>
</dbReference>
<dbReference type="CDD" id="cd18795">
    <property type="entry name" value="SF2_C_Ski2"/>
    <property type="match status" value="1"/>
</dbReference>
<dbReference type="Pfam" id="PF14520">
    <property type="entry name" value="HHH_5"/>
    <property type="match status" value="1"/>
</dbReference>
<name>A0A654LVI2_9ARCH</name>
<dbReference type="Proteomes" id="UP000058925">
    <property type="component" value="Chromosome"/>
</dbReference>
<gene>
    <name evidence="10" type="primary">hel308</name>
    <name evidence="13" type="ORF">NMY3_00600</name>
</gene>
<evidence type="ECO:0000256" key="2">
    <source>
        <dbReference type="ARBA" id="ARBA00022763"/>
    </source>
</evidence>
<dbReference type="Pfam" id="PF21280">
    <property type="entry name" value="Helicase_dom4_arc"/>
    <property type="match status" value="1"/>
</dbReference>
<dbReference type="EC" id="5.6.2.4" evidence="10"/>
<evidence type="ECO:0000256" key="10">
    <source>
        <dbReference type="HAMAP-Rule" id="MF_00442"/>
    </source>
</evidence>
<comment type="catalytic activity">
    <reaction evidence="9 10">
        <text>Couples ATP hydrolysis with the unwinding of duplex DNA by translocating in the 3'-5' direction.</text>
        <dbReference type="EC" id="5.6.2.4"/>
    </reaction>
</comment>
<evidence type="ECO:0000259" key="11">
    <source>
        <dbReference type="PROSITE" id="PS51192"/>
    </source>
</evidence>
<reference evidence="14" key="1">
    <citation type="submission" date="2015-10" db="EMBL/GenBank/DDBJ databases">
        <title>Niche specialization of a soil ammonia-oxidizing archaeon, Candidatus Nitrosocosmicus oleophilus.</title>
        <authorList>
            <person name="Jung M.-Y."/>
            <person name="Rhee S.-K."/>
        </authorList>
    </citation>
    <scope>NUCLEOTIDE SEQUENCE [LARGE SCALE GENOMIC DNA]</scope>
    <source>
        <strain evidence="14">MY3</strain>
    </source>
</reference>
<dbReference type="AlphaFoldDB" id="A0A654LVI2"/>
<dbReference type="Pfam" id="PF00271">
    <property type="entry name" value="Helicase_C"/>
    <property type="match status" value="1"/>
</dbReference>
<keyword evidence="5 10" id="KW-0067">ATP-binding</keyword>
<dbReference type="GO" id="GO:0006281">
    <property type="term" value="P:DNA repair"/>
    <property type="evidence" value="ECO:0007669"/>
    <property type="project" value="UniProtKB-UniRule"/>
</dbReference>
<comment type="similarity">
    <text evidence="10">Belongs to the helicase family. Hel308 subfamily.</text>
</comment>
<dbReference type="OrthoDB" id="371946at2157"/>
<dbReference type="InterPro" id="IPR022965">
    <property type="entry name" value="Helicase_Hel308"/>
</dbReference>
<dbReference type="GO" id="GO:0043138">
    <property type="term" value="F:3'-5' DNA helicase activity"/>
    <property type="evidence" value="ECO:0007669"/>
    <property type="project" value="UniProtKB-UniRule"/>
</dbReference>